<organism evidence="2 3">
    <name type="scientific">Vanrija albida</name>
    <dbReference type="NCBI Taxonomy" id="181172"/>
    <lineage>
        <taxon>Eukaryota</taxon>
        <taxon>Fungi</taxon>
        <taxon>Dikarya</taxon>
        <taxon>Basidiomycota</taxon>
        <taxon>Agaricomycotina</taxon>
        <taxon>Tremellomycetes</taxon>
        <taxon>Trichosporonales</taxon>
        <taxon>Trichosporonaceae</taxon>
        <taxon>Vanrija</taxon>
    </lineage>
</organism>
<dbReference type="GeneID" id="95983738"/>
<comment type="caution">
    <text evidence="2">The sequence shown here is derived from an EMBL/GenBank/DDBJ whole genome shotgun (WGS) entry which is preliminary data.</text>
</comment>
<sequence>MPPKKKSLANRPAFPAHPPFDQPTARQLAVGLELESMLGQPFPSWEVQGRSSEGQSQTQAPNQSGLEGPNPTTEASMKKLEVEKAELGQAAAPAVVLEPPNGDANEPTKPTEPIKLTNPTEPTDPTDPTDKTIR</sequence>
<proteinExistence type="predicted"/>
<name>A0ABR3QAI2_9TREE</name>
<feature type="compositionally biased region" description="Polar residues" evidence="1">
    <location>
        <begin position="49"/>
        <end position="75"/>
    </location>
</feature>
<protein>
    <submittedName>
        <fullName evidence="2">Uncharacterized protein</fullName>
    </submittedName>
</protein>
<feature type="compositionally biased region" description="Basic and acidic residues" evidence="1">
    <location>
        <begin position="76"/>
        <end position="86"/>
    </location>
</feature>
<gene>
    <name evidence="2" type="ORF">Q8F55_002695</name>
</gene>
<reference evidence="2 3" key="1">
    <citation type="submission" date="2023-08" db="EMBL/GenBank/DDBJ databases">
        <title>Annotated Genome Sequence of Vanrija albida AlHP1.</title>
        <authorList>
            <person name="Herzog R."/>
        </authorList>
    </citation>
    <scope>NUCLEOTIDE SEQUENCE [LARGE SCALE GENOMIC DNA]</scope>
    <source>
        <strain evidence="2 3">AlHP1</strain>
    </source>
</reference>
<dbReference type="RefSeq" id="XP_069211673.1">
    <property type="nucleotide sequence ID" value="XM_069351287.1"/>
</dbReference>
<dbReference type="Proteomes" id="UP001565368">
    <property type="component" value="Unassembled WGS sequence"/>
</dbReference>
<evidence type="ECO:0000313" key="2">
    <source>
        <dbReference type="EMBL" id="KAL1411729.1"/>
    </source>
</evidence>
<evidence type="ECO:0000313" key="3">
    <source>
        <dbReference type="Proteomes" id="UP001565368"/>
    </source>
</evidence>
<accession>A0ABR3QAI2</accession>
<evidence type="ECO:0000256" key="1">
    <source>
        <dbReference type="SAM" id="MobiDB-lite"/>
    </source>
</evidence>
<feature type="region of interest" description="Disordered" evidence="1">
    <location>
        <begin position="1"/>
        <end position="134"/>
    </location>
</feature>
<dbReference type="EMBL" id="JBBXJM010000002">
    <property type="protein sequence ID" value="KAL1411729.1"/>
    <property type="molecule type" value="Genomic_DNA"/>
</dbReference>
<keyword evidence="3" id="KW-1185">Reference proteome</keyword>